<evidence type="ECO:0000313" key="2">
    <source>
        <dbReference type="EMBL" id="STY31243.1"/>
    </source>
</evidence>
<feature type="compositionally biased region" description="Basic and acidic residues" evidence="1">
    <location>
        <begin position="497"/>
        <end position="510"/>
    </location>
</feature>
<dbReference type="SUPFAM" id="SSF48403">
    <property type="entry name" value="Ankyrin repeat"/>
    <property type="match status" value="1"/>
</dbReference>
<name>A0A378LUF1_9GAMM</name>
<keyword evidence="3" id="KW-1185">Reference proteome</keyword>
<dbReference type="InterPro" id="IPR036770">
    <property type="entry name" value="Ankyrin_rpt-contain_sf"/>
</dbReference>
<dbReference type="InterPro" id="IPR002110">
    <property type="entry name" value="Ankyrin_rpt"/>
</dbReference>
<dbReference type="AlphaFoldDB" id="A0A378LUF1"/>
<feature type="region of interest" description="Disordered" evidence="1">
    <location>
        <begin position="497"/>
        <end position="520"/>
    </location>
</feature>
<evidence type="ECO:0000313" key="3">
    <source>
        <dbReference type="Proteomes" id="UP000255297"/>
    </source>
</evidence>
<dbReference type="OrthoDB" id="5653294at2"/>
<dbReference type="STRING" id="1122170.GCA_000701265_01269"/>
<evidence type="ECO:0000256" key="1">
    <source>
        <dbReference type="SAM" id="MobiDB-lite"/>
    </source>
</evidence>
<gene>
    <name evidence="2" type="ORF">NCTC11532_02805</name>
</gene>
<sequence>MPLARDEDNKDWLIELMEEAGYHPDPGGMCFGVANMGMQAILAQDFQTLSNRYDKLIEIYDNLDGHLQALEMFEAEAQKPPQVLAESTKSVLRDMYNLKEELPKLRKKWSDDLLLTDKIDFRQLKVKLKEKEETFLYDLFLKHEIKKCNEELDYLHEILTDPEEDFLAFFEGVEVHQQPGKHSPLFEKGVPLKQNTMLTAPVALSKKLSESGGIQRVGDRFVGAYNIDELMQYFISLQKELDGIEKPIALILGSGDHAITVGYDPSLKQWLFVNSGCKPERIPKDNLEELTAKILHAFSKGTECAFTTNIYCNAANVEEFTKRVTAWKANPEFIKIHTIDKEKVNRSGGQLLLLAADDDDPELTHRIIQAGLNPDNVEDENGYTPMITAICNNHIHVVKEILAFPNRLSMSLNVNLNSLYQFARNMHIEEQCIDELIKKKFNVDKPIDPAATMSLSFHELATTLGYQEIYNLLEQYEKDHSKKTNSDKYLFFKSEGHPKRTEIDSSKIEEESISPNPFDK</sequence>
<accession>A0A378LUF1</accession>
<dbReference type="RefSeq" id="WP_031566282.1">
    <property type="nucleotide sequence ID" value="NZ_CAAAIS010000016.1"/>
</dbReference>
<dbReference type="Proteomes" id="UP000255297">
    <property type="component" value="Unassembled WGS sequence"/>
</dbReference>
<organism evidence="2 3">
    <name type="scientific">Legionella wadsworthii</name>
    <dbReference type="NCBI Taxonomy" id="28088"/>
    <lineage>
        <taxon>Bacteria</taxon>
        <taxon>Pseudomonadati</taxon>
        <taxon>Pseudomonadota</taxon>
        <taxon>Gammaproteobacteria</taxon>
        <taxon>Legionellales</taxon>
        <taxon>Legionellaceae</taxon>
        <taxon>Legionella</taxon>
    </lineage>
</organism>
<dbReference type="EMBL" id="UGPB01000001">
    <property type="protein sequence ID" value="STY31243.1"/>
    <property type="molecule type" value="Genomic_DNA"/>
</dbReference>
<protein>
    <submittedName>
        <fullName evidence="2">Ankyrin repeats (3 copies)</fullName>
    </submittedName>
</protein>
<reference evidence="2 3" key="1">
    <citation type="submission" date="2018-06" db="EMBL/GenBank/DDBJ databases">
        <authorList>
            <consortium name="Pathogen Informatics"/>
            <person name="Doyle S."/>
        </authorList>
    </citation>
    <scope>NUCLEOTIDE SEQUENCE [LARGE SCALE GENOMIC DNA]</scope>
    <source>
        <strain evidence="2 3">NCTC11532</strain>
    </source>
</reference>
<proteinExistence type="predicted"/>
<dbReference type="Gene3D" id="1.25.40.20">
    <property type="entry name" value="Ankyrin repeat-containing domain"/>
    <property type="match status" value="1"/>
</dbReference>
<dbReference type="Pfam" id="PF13637">
    <property type="entry name" value="Ank_4"/>
    <property type="match status" value="1"/>
</dbReference>